<feature type="transmembrane region" description="Helical" evidence="1">
    <location>
        <begin position="33"/>
        <end position="49"/>
    </location>
</feature>
<protein>
    <submittedName>
        <fullName evidence="2">Hypothetical secreted protein</fullName>
    </submittedName>
</protein>
<evidence type="ECO:0000256" key="1">
    <source>
        <dbReference type="SAM" id="Phobius"/>
    </source>
</evidence>
<name>D3TSJ0_GLOMM</name>
<accession>D3TSJ0</accession>
<reference evidence="2" key="1">
    <citation type="journal article" date="2010" name="BMC Genomics">
        <title>An insight into the sialome of Glossina morsitans morsitans.</title>
        <authorList>
            <person name="Alves-Silva J."/>
            <person name="Ribeiro J.M."/>
            <person name="Van Den Abbeele J."/>
            <person name="Attardo G."/>
            <person name="Hao Z."/>
            <person name="Haines L.R."/>
            <person name="Soares M.B."/>
            <person name="Berriman M."/>
            <person name="Aksoy S."/>
            <person name="Lehane M.J."/>
        </authorList>
    </citation>
    <scope>NUCLEOTIDE SEQUENCE</scope>
    <source>
        <tissue evidence="2">Salivary gland</tissue>
    </source>
</reference>
<keyword evidence="1" id="KW-1133">Transmembrane helix</keyword>
<sequence length="86" mass="9970">MCCRSFLLTIVLYQHILLYAAIGFSINGDNRKMLCILLCTFTCFAQYTISTSNGWCFNLYRRYRTARKASLNTFSKTKKKKAKTFG</sequence>
<dbReference type="EMBL" id="EZ424392">
    <property type="protein sequence ID" value="ADD20668.1"/>
    <property type="molecule type" value="mRNA"/>
</dbReference>
<feature type="transmembrane region" description="Helical" evidence="1">
    <location>
        <begin position="6"/>
        <end position="26"/>
    </location>
</feature>
<proteinExistence type="evidence at transcript level"/>
<organism evidence="2">
    <name type="scientific">Glossina morsitans morsitans</name>
    <name type="common">Savannah tsetse fly</name>
    <dbReference type="NCBI Taxonomy" id="37546"/>
    <lineage>
        <taxon>Eukaryota</taxon>
        <taxon>Metazoa</taxon>
        <taxon>Ecdysozoa</taxon>
        <taxon>Arthropoda</taxon>
        <taxon>Hexapoda</taxon>
        <taxon>Insecta</taxon>
        <taxon>Pterygota</taxon>
        <taxon>Neoptera</taxon>
        <taxon>Endopterygota</taxon>
        <taxon>Diptera</taxon>
        <taxon>Brachycera</taxon>
        <taxon>Muscomorpha</taxon>
        <taxon>Hippoboscoidea</taxon>
        <taxon>Glossinidae</taxon>
        <taxon>Glossina</taxon>
    </lineage>
</organism>
<dbReference type="AlphaFoldDB" id="D3TSJ0"/>
<evidence type="ECO:0000313" key="2">
    <source>
        <dbReference type="EMBL" id="ADD20668.1"/>
    </source>
</evidence>
<reference evidence="2" key="2">
    <citation type="submission" date="2010-01" db="EMBL/GenBank/DDBJ databases">
        <authorList>
            <consortium name="International Glossina Genome Initiative"/>
            <person name="da Silva J."/>
            <person name="Ribeiro J.M.C."/>
            <person name="Abbeele J.V."/>
            <person name="Attardo G."/>
            <person name="Hao Z."/>
            <person name="Haines L.R."/>
            <person name="Soares M.B."/>
            <person name="Berriman M."/>
            <person name="Aksoy S."/>
            <person name="Lehane M.J."/>
        </authorList>
    </citation>
    <scope>NUCLEOTIDE SEQUENCE</scope>
    <source>
        <tissue evidence="2">Salivary gland</tissue>
    </source>
</reference>
<keyword evidence="1" id="KW-0472">Membrane</keyword>
<keyword evidence="1" id="KW-0812">Transmembrane</keyword>